<dbReference type="Pfam" id="PF13460">
    <property type="entry name" value="NAD_binding_10"/>
    <property type="match status" value="1"/>
</dbReference>
<dbReference type="EMBL" id="FQVN01000002">
    <property type="protein sequence ID" value="SHF13326.1"/>
    <property type="molecule type" value="Genomic_DNA"/>
</dbReference>
<dbReference type="InterPro" id="IPR016040">
    <property type="entry name" value="NAD(P)-bd_dom"/>
</dbReference>
<reference evidence="2 3" key="1">
    <citation type="submission" date="2016-11" db="EMBL/GenBank/DDBJ databases">
        <authorList>
            <person name="Jaros S."/>
            <person name="Januszkiewicz K."/>
            <person name="Wedrychowicz H."/>
        </authorList>
    </citation>
    <scope>NUCLEOTIDE SEQUENCE [LARGE SCALE GENOMIC DNA]</scope>
    <source>
        <strain evidence="2 3">DSM 44523</strain>
    </source>
</reference>
<proteinExistence type="predicted"/>
<dbReference type="Proteomes" id="UP000184501">
    <property type="component" value="Unassembled WGS sequence"/>
</dbReference>
<dbReference type="PANTHER" id="PTHR43355">
    <property type="entry name" value="FLAVIN REDUCTASE (NADPH)"/>
    <property type="match status" value="1"/>
</dbReference>
<dbReference type="OrthoDB" id="3763081at2"/>
<dbReference type="GO" id="GO:0042602">
    <property type="term" value="F:riboflavin reductase (NADPH) activity"/>
    <property type="evidence" value="ECO:0007669"/>
    <property type="project" value="TreeGrafter"/>
</dbReference>
<keyword evidence="3" id="KW-1185">Reference proteome</keyword>
<dbReference type="AlphaFoldDB" id="A0A1M4Z6U6"/>
<accession>A0A1M4Z6U6</accession>
<gene>
    <name evidence="2" type="ORF">SAMN05444320_102610</name>
</gene>
<evidence type="ECO:0000313" key="2">
    <source>
        <dbReference type="EMBL" id="SHF13326.1"/>
    </source>
</evidence>
<evidence type="ECO:0000259" key="1">
    <source>
        <dbReference type="Pfam" id="PF13460"/>
    </source>
</evidence>
<dbReference type="Gene3D" id="3.40.50.720">
    <property type="entry name" value="NAD(P)-binding Rossmann-like Domain"/>
    <property type="match status" value="1"/>
</dbReference>
<dbReference type="GO" id="GO:0004074">
    <property type="term" value="F:biliverdin reductase [NAD(P)H] activity"/>
    <property type="evidence" value="ECO:0007669"/>
    <property type="project" value="TreeGrafter"/>
</dbReference>
<dbReference type="CDD" id="cd05244">
    <property type="entry name" value="BVR-B_like_SDR_a"/>
    <property type="match status" value="1"/>
</dbReference>
<dbReference type="PANTHER" id="PTHR43355:SF2">
    <property type="entry name" value="FLAVIN REDUCTASE (NADPH)"/>
    <property type="match status" value="1"/>
</dbReference>
<protein>
    <submittedName>
        <fullName evidence="2">Putative NADH-flavin reductase</fullName>
    </submittedName>
</protein>
<dbReference type="InterPro" id="IPR036291">
    <property type="entry name" value="NAD(P)-bd_dom_sf"/>
</dbReference>
<evidence type="ECO:0000313" key="3">
    <source>
        <dbReference type="Proteomes" id="UP000184501"/>
    </source>
</evidence>
<name>A0A1M4Z6U6_STRHI</name>
<dbReference type="RefSeq" id="WP_073480815.1">
    <property type="nucleotide sequence ID" value="NZ_FQVN01000002.1"/>
</dbReference>
<feature type="domain" description="NAD(P)-binding" evidence="1">
    <location>
        <begin position="7"/>
        <end position="199"/>
    </location>
</feature>
<dbReference type="STRING" id="2017.SAMN05444320_102610"/>
<organism evidence="2 3">
    <name type="scientific">Streptoalloteichus hindustanus</name>
    <dbReference type="NCBI Taxonomy" id="2017"/>
    <lineage>
        <taxon>Bacteria</taxon>
        <taxon>Bacillati</taxon>
        <taxon>Actinomycetota</taxon>
        <taxon>Actinomycetes</taxon>
        <taxon>Pseudonocardiales</taxon>
        <taxon>Pseudonocardiaceae</taxon>
        <taxon>Streptoalloteichus</taxon>
    </lineage>
</organism>
<dbReference type="SUPFAM" id="SSF51735">
    <property type="entry name" value="NAD(P)-binding Rossmann-fold domains"/>
    <property type="match status" value="1"/>
</dbReference>
<sequence>MKLTIFGATGGTGQVLVRQALAEGHDVRAVVRTPGKLAIEHPSLEIVVADVVGASPLTSTVAGSDAVLSALGPVGRHDTTSVCTVAIRRILDAMDSAGVRRVVALSAQPVLRSGLGEPLWFRSTIRPIIRAVFRNVYADLERMEGVLRASAADWTVLRPPYLTDEPASGHYRSALEASVPTTRISRADLAQAMLDVLRDDTTIRHALGVGSAKRGKDTSPAR</sequence>
<dbReference type="InterPro" id="IPR051606">
    <property type="entry name" value="Polyketide_Oxido-like"/>
</dbReference>